<dbReference type="RefSeq" id="XP_032803478.1">
    <property type="nucleotide sequence ID" value="XM_032947587.1"/>
</dbReference>
<dbReference type="Gene3D" id="1.10.1540.10">
    <property type="entry name" value="BEACH domain"/>
    <property type="match status" value="1"/>
</dbReference>
<dbReference type="Pfam" id="PF00400">
    <property type="entry name" value="WD40"/>
    <property type="match status" value="2"/>
</dbReference>
<dbReference type="GeneID" id="116939351"/>
<keyword evidence="2 4" id="KW-0853">WD repeat</keyword>
<dbReference type="GO" id="GO:0005776">
    <property type="term" value="C:autophagosome"/>
    <property type="evidence" value="ECO:0007669"/>
    <property type="project" value="UniProtKB-SubCell"/>
</dbReference>
<dbReference type="SMART" id="SM00320">
    <property type="entry name" value="WD40"/>
    <property type="match status" value="5"/>
</dbReference>
<feature type="compositionally biased region" description="Polar residues" evidence="5">
    <location>
        <begin position="1492"/>
        <end position="1502"/>
    </location>
</feature>
<dbReference type="PANTHER" id="PTHR44662:SF1">
    <property type="entry name" value="WD REPEAT-CONTAINING PROTEIN 81"/>
    <property type="match status" value="1"/>
</dbReference>
<dbReference type="Gene3D" id="2.130.10.10">
    <property type="entry name" value="YVTN repeat-like/Quinoprotein amine dehydrogenase"/>
    <property type="match status" value="2"/>
</dbReference>
<evidence type="ECO:0000256" key="3">
    <source>
        <dbReference type="ARBA" id="ARBA00022737"/>
    </source>
</evidence>
<evidence type="ECO:0000313" key="7">
    <source>
        <dbReference type="Proteomes" id="UP001318040"/>
    </source>
</evidence>
<dbReference type="InterPro" id="IPR001680">
    <property type="entry name" value="WD40_rpt"/>
</dbReference>
<dbReference type="GO" id="GO:0035014">
    <property type="term" value="F:phosphatidylinositol 3-kinase regulator activity"/>
    <property type="evidence" value="ECO:0007669"/>
    <property type="project" value="TreeGrafter"/>
</dbReference>
<dbReference type="Pfam" id="PF02138">
    <property type="entry name" value="Beach"/>
    <property type="match status" value="1"/>
</dbReference>
<proteinExistence type="predicted"/>
<name>A0AAJ7SRU2_PETMA</name>
<feature type="domain" description="BEACH" evidence="6">
    <location>
        <begin position="331"/>
        <end position="611"/>
    </location>
</feature>
<dbReference type="SUPFAM" id="SSF81837">
    <property type="entry name" value="BEACH domain"/>
    <property type="match status" value="1"/>
</dbReference>
<dbReference type="InterPro" id="IPR052651">
    <property type="entry name" value="WDR81"/>
</dbReference>
<gene>
    <name evidence="8" type="primary">WDR81</name>
</gene>
<dbReference type="Proteomes" id="UP001318040">
    <property type="component" value="Chromosome 6"/>
</dbReference>
<evidence type="ECO:0000256" key="1">
    <source>
        <dbReference type="ARBA" id="ARBA00004419"/>
    </source>
</evidence>
<feature type="compositionally biased region" description="Polar residues" evidence="5">
    <location>
        <begin position="1474"/>
        <end position="1483"/>
    </location>
</feature>
<dbReference type="InterPro" id="IPR011009">
    <property type="entry name" value="Kinase-like_dom_sf"/>
</dbReference>
<dbReference type="InterPro" id="IPR000409">
    <property type="entry name" value="BEACH_dom"/>
</dbReference>
<protein>
    <submittedName>
        <fullName evidence="8">WD repeat-containing protein 81 isoform X2</fullName>
    </submittedName>
</protein>
<keyword evidence="7" id="KW-1185">Reference proteome</keyword>
<evidence type="ECO:0000256" key="4">
    <source>
        <dbReference type="PROSITE-ProRule" id="PRU00221"/>
    </source>
</evidence>
<dbReference type="SMART" id="SM01026">
    <property type="entry name" value="Beach"/>
    <property type="match status" value="1"/>
</dbReference>
<feature type="compositionally biased region" description="Polar residues" evidence="5">
    <location>
        <begin position="1062"/>
        <end position="1074"/>
    </location>
</feature>
<accession>A0AAJ7SRU2</accession>
<dbReference type="CTD" id="124997"/>
<dbReference type="CDD" id="cd06071">
    <property type="entry name" value="Beach"/>
    <property type="match status" value="1"/>
</dbReference>
<dbReference type="InterPro" id="IPR036322">
    <property type="entry name" value="WD40_repeat_dom_sf"/>
</dbReference>
<dbReference type="GO" id="GO:0005739">
    <property type="term" value="C:mitochondrion"/>
    <property type="evidence" value="ECO:0007669"/>
    <property type="project" value="TreeGrafter"/>
</dbReference>
<evidence type="ECO:0000259" key="6">
    <source>
        <dbReference type="PROSITE" id="PS50197"/>
    </source>
</evidence>
<comment type="subcellular location">
    <subcellularLocation>
        <location evidence="1">Cytoplasmic vesicle</location>
        <location evidence="1">Autophagosome</location>
    </subcellularLocation>
</comment>
<reference evidence="8" key="1">
    <citation type="submission" date="2025-08" db="UniProtKB">
        <authorList>
            <consortium name="RefSeq"/>
        </authorList>
    </citation>
    <scope>IDENTIFICATION</scope>
    <source>
        <tissue evidence="8">Sperm</tissue>
    </source>
</reference>
<dbReference type="InterPro" id="IPR036372">
    <property type="entry name" value="BEACH_dom_sf"/>
</dbReference>
<evidence type="ECO:0000256" key="2">
    <source>
        <dbReference type="ARBA" id="ARBA00022574"/>
    </source>
</evidence>
<feature type="region of interest" description="Disordered" evidence="5">
    <location>
        <begin position="1472"/>
        <end position="1503"/>
    </location>
</feature>
<dbReference type="SUPFAM" id="SSF50978">
    <property type="entry name" value="WD40 repeat-like"/>
    <property type="match status" value="1"/>
</dbReference>
<feature type="region of interest" description="Disordered" evidence="5">
    <location>
        <begin position="298"/>
        <end position="320"/>
    </location>
</feature>
<feature type="region of interest" description="Disordered" evidence="5">
    <location>
        <begin position="998"/>
        <end position="1021"/>
    </location>
</feature>
<dbReference type="FunFam" id="1.10.1540.10:FF:000003">
    <property type="entry name" value="WD repeat-containing protein 81 isoform X1"/>
    <property type="match status" value="1"/>
</dbReference>
<evidence type="ECO:0000256" key="5">
    <source>
        <dbReference type="SAM" id="MobiDB-lite"/>
    </source>
</evidence>
<dbReference type="GO" id="GO:0035973">
    <property type="term" value="P:aggrephagy"/>
    <property type="evidence" value="ECO:0007669"/>
    <property type="project" value="TreeGrafter"/>
</dbReference>
<dbReference type="InterPro" id="IPR015943">
    <property type="entry name" value="WD40/YVTN_repeat-like_dom_sf"/>
</dbReference>
<feature type="region of interest" description="Disordered" evidence="5">
    <location>
        <begin position="1043"/>
        <end position="1127"/>
    </location>
</feature>
<dbReference type="PROSITE" id="PS50197">
    <property type="entry name" value="BEACH"/>
    <property type="match status" value="1"/>
</dbReference>
<feature type="compositionally biased region" description="Basic and acidic residues" evidence="5">
    <location>
        <begin position="1078"/>
        <end position="1111"/>
    </location>
</feature>
<dbReference type="PANTHER" id="PTHR44662">
    <property type="entry name" value="WD REPEAT-CONTAINING PROTEIN 81"/>
    <property type="match status" value="1"/>
</dbReference>
<dbReference type="PROSITE" id="PS50294">
    <property type="entry name" value="WD_REPEATS_REGION"/>
    <property type="match status" value="1"/>
</dbReference>
<sequence>MLPPSHVTMEELLTETQRGLGIECAQLAVGEGSRITALVPDDWISSLSEGGTLPSSCPKPDGLTATEVSTLLQKSVHRLPDGWSKVSIQVVVKSCLDYRISCIRCVKDCFSGFDGKCPPESFLHFMQGVCHDNFRNQWTKAFEKYAAPYRSATESKKPRAALTAIKHALQELYGFSCVPVTSESNYSVLSMKAAHMHTCPPQGISVLKAKALVETSDLLFVISSFLEHSLHSVVTFSPAKLANSHAKVLFVIYQVLQAMALCHSRGLTCGALSLHDLAIDERLRVQLNPRLSDYEKCKSGHRKNKAGETPESVTEEVVGHKESESMEEQRLCESCKKWLATAVTDWVHGKKSNFSYLMELNRLAGRRLGDPNYHPVLPWVVDFTVPFGKLRDMTKSKFRLNKGDGQLDFTYQMNKEAPVTMGGGHMEHLHVPHHITDVLSDITYYVYKARRTPREVLCRHVRSKWEPNEYPASMDRLQSWTPDECIPEFYTDPDIFRSIHADMPDLEIPAWCASYSDFIEKHRRLLESPKVSENLHHWVDLTFGYKLSGKEAIKAKNVCLHLVDNHTHLANFGVVQLFDFPHPQRMSRHDEDDGSLEHAAEALDALEDAKRTDSRAATSSMATPSSSSSVSLLQLEPMLMGLMNTWKVKPQLSEGQELSSAKIILPEDFNPLQNLERLEAFYKFTSATGHCQLERTEVSQNASDIAFPDLLQRDMQALGVLIAEIFFAPKLRTLAVEATLVDRFKAVRKLCKSHKNALPLPLQHAVEVLLQLDKDIFVKDVGQGECSAGSLFNYPMIQSGLPPPSALQLISPHADIIPFPAYFPDLYGFVVHFYRVTESGDQSGLREFIVELSEDLPKLLGNLTSEGMEILLPFLLSLMSDKVVAVRAIQHLFESVAKALGQRNANRFLLKPLIGVYESDWSGQERRSMYEEAFVLNLIACLGLPQFLHSILSHIVHVVAGFESKVCAEDEDATAAAAAAGSPARQVLLNVAGTSVNHSESMDGAQRGHLEGGGDSEMEDFSGGVVLNDQVMLGETLDFTSAVFRGSGDEDGAQPPPADATSIGQDSNKSSGSDASYEVEKDGVSLKSVDSGHDLAGAERPDGGDVDRSLDEGGPGPGECTATSLAPGELGGVVSPVEVVGHTILPNLSASSPLVAGEAADGLEPGGPAPDSEDNDIKKLIRTACRTVRTLIGKLGPTLASRYVARSLLRLLSTCYLGPAKHQFVSEGGAKEGAGGGGGGGGRGAVYRARPVLGDGHAEPVVQCLVHLAFTYGEPVLTLQYIPHVAYAVASSLAGGARMSSRREASLLGAVAFTQRLVVYLSDTTLVDCMRRLSQEVLQPVVNIVTSPSLSFPSGGQCRAVLCQKAMNLMALLCLRIGGDSAQVHMADVIRTFFHGFSVAHSLVSPQGGPSESGLQPEQEDTGLEEIKKAFTSELAYAAFVPFVCLLGNVSVEKVIPNHELVTRLSLEHEELQRSQLESSPGSATDREPGGSFTQPRASSFQDSDEFGTFGGIMIGNRIQIPQGSAPSDVGPLGRVSAHSSPLASAVSTVSSVSSVSTVSTPTSRSLEEEESLVKQELRVSERMLAGNWLAYWQHDIGLNRTGGRFVFNQIKLQTYVGHTGTVKALCVRPDEDGFLSGGKDRTVRLWSLSNSGDGTERLHAKLTYGQHRRSVSQVAHMEGGQHVVSCDGSVHVWDCNTGSTVAVYEAPDSRLSVSSLAVLPVPHNTIVAATSDSMLRFIDTRKPGMQHEFQLSVGGGGGPVRCLAVSPHGLWVTAGLSSGMLVMLDVRTGFFLRMWQAHDGEVLQLKGVGSNTLVSSSSDHTLAVWKAMDARLSHLFRSTPEAAHTWDTLAGNGAGEAGEVIAGTTGNRIFVYPLGDAASGPATKLLPENFRGVLSRLAVLPSKRLLLLGSDNGSVSLMA</sequence>
<organism evidence="7 8">
    <name type="scientific">Petromyzon marinus</name>
    <name type="common">Sea lamprey</name>
    <dbReference type="NCBI Taxonomy" id="7757"/>
    <lineage>
        <taxon>Eukaryota</taxon>
        <taxon>Metazoa</taxon>
        <taxon>Chordata</taxon>
        <taxon>Craniata</taxon>
        <taxon>Vertebrata</taxon>
        <taxon>Cyclostomata</taxon>
        <taxon>Hyperoartia</taxon>
        <taxon>Petromyzontiformes</taxon>
        <taxon>Petromyzontidae</taxon>
        <taxon>Petromyzon</taxon>
    </lineage>
</organism>
<evidence type="ECO:0000313" key="8">
    <source>
        <dbReference type="RefSeq" id="XP_032803478.1"/>
    </source>
</evidence>
<keyword evidence="3" id="KW-0677">Repeat</keyword>
<dbReference type="SUPFAM" id="SSF56112">
    <property type="entry name" value="Protein kinase-like (PK-like)"/>
    <property type="match status" value="1"/>
</dbReference>
<feature type="repeat" description="WD" evidence="4">
    <location>
        <begin position="1616"/>
        <end position="1651"/>
    </location>
</feature>
<dbReference type="PROSITE" id="PS50082">
    <property type="entry name" value="WD_REPEATS_2"/>
    <property type="match status" value="1"/>
</dbReference>